<dbReference type="KEGG" id="vg:65128406"/>
<dbReference type="EMBL" id="MT771343">
    <property type="protein sequence ID" value="QOC56074.1"/>
    <property type="molecule type" value="Genomic_DNA"/>
</dbReference>
<keyword evidence="2" id="KW-1185">Reference proteome</keyword>
<name>A0A7L7SQ31_9CAUD</name>
<proteinExistence type="predicted"/>
<evidence type="ECO:0000313" key="1">
    <source>
        <dbReference type="EMBL" id="QOC56074.1"/>
    </source>
</evidence>
<reference evidence="1 2" key="1">
    <citation type="submission" date="2020-07" db="EMBL/GenBank/DDBJ databases">
        <authorList>
            <person name="Bortz R.L."/>
            <person name="Bai C."/>
            <person name="Brody A."/>
            <person name="Douse D."/>
            <person name="Feder N.M."/>
            <person name="Fischer E."/>
            <person name="Kim I."/>
            <person name="Kornbau S."/>
            <person name="Malek C.E."/>
            <person name="Menendez J.A."/>
            <person name="Moore R.J."/>
            <person name="Pinkovsky V.I."/>
            <person name="Raghavan D."/>
            <person name="Reznik A.S."/>
            <person name="Sciarra A.R."/>
            <person name="Starinsky S.F."/>
            <person name="Vaughan O."/>
            <person name="Walker S.E."/>
            <person name="Wiemann J."/>
            <person name="Butela K.A."/>
            <person name="Garlena R.A."/>
            <person name="Russell D.A."/>
            <person name="Pope W.H."/>
            <person name="Jacobs-Sera D."/>
            <person name="Hatfull G.F."/>
        </authorList>
    </citation>
    <scope>NUCLEOTIDE SEQUENCE [LARGE SCALE GENOMIC DNA]</scope>
</reference>
<sequence>MTTVIGLDLSLTSTGYAAIAYNPTDGSHTVELRTFTSTPRGRTLADRHTRLRNNRTAIVNACRGADLVCVESPAFGARGANIHDLNGNWWLIVAGLHHIGVPVAEVNVATVKKFACDKGNGGKADVAAGIARMWPGAHPHGDNEFDALSLASIALILTVPRVTADQVGLPFRVLERHREAISKVQLPTSPRRTQMESYL</sequence>
<evidence type="ECO:0000313" key="2">
    <source>
        <dbReference type="Proteomes" id="UP000516645"/>
    </source>
</evidence>
<dbReference type="InterPro" id="IPR036397">
    <property type="entry name" value="RNaseH_sf"/>
</dbReference>
<dbReference type="Proteomes" id="UP000516645">
    <property type="component" value="Segment"/>
</dbReference>
<organism evidence="1 2">
    <name type="scientific">Gordonia phage Clown</name>
    <dbReference type="NCBI Taxonomy" id="2759393"/>
    <lineage>
        <taxon>Viruses</taxon>
        <taxon>Duplodnaviria</taxon>
        <taxon>Heunggongvirae</taxon>
        <taxon>Uroviricota</taxon>
        <taxon>Caudoviricetes</taxon>
        <taxon>Stackebrandtviridae</taxon>
        <taxon>Frickvirinae</taxon>
        <taxon>Clownvirus</taxon>
        <taxon>Clownvirus clown</taxon>
    </lineage>
</organism>
<dbReference type="SUPFAM" id="SSF53098">
    <property type="entry name" value="Ribonuclease H-like"/>
    <property type="match status" value="1"/>
</dbReference>
<protein>
    <submittedName>
        <fullName evidence="1">RuvC-like resolvase</fullName>
    </submittedName>
</protein>
<dbReference type="RefSeq" id="YP_010110116.1">
    <property type="nucleotide sequence ID" value="NC_055867.1"/>
</dbReference>
<dbReference type="Gene3D" id="3.30.420.10">
    <property type="entry name" value="Ribonuclease H-like superfamily/Ribonuclease H"/>
    <property type="match status" value="1"/>
</dbReference>
<dbReference type="InterPro" id="IPR012337">
    <property type="entry name" value="RNaseH-like_sf"/>
</dbReference>
<accession>A0A7L7SQ31</accession>
<gene>
    <name evidence="1" type="primary">76</name>
    <name evidence="1" type="ORF">SEA_CLOWN_76</name>
</gene>
<dbReference type="GeneID" id="65128406"/>
<dbReference type="GO" id="GO:0003676">
    <property type="term" value="F:nucleic acid binding"/>
    <property type="evidence" value="ECO:0007669"/>
    <property type="project" value="InterPro"/>
</dbReference>